<dbReference type="GO" id="GO:0022625">
    <property type="term" value="C:cytosolic large ribosomal subunit"/>
    <property type="evidence" value="ECO:0007669"/>
    <property type="project" value="TreeGrafter"/>
</dbReference>
<dbReference type="GO" id="GO:0003735">
    <property type="term" value="F:structural constituent of ribosome"/>
    <property type="evidence" value="ECO:0007669"/>
    <property type="project" value="InterPro"/>
</dbReference>
<reference evidence="6" key="1">
    <citation type="submission" date="2017-07" db="EMBL/GenBank/DDBJ databases">
        <title>The cable genome - Insights into the physiology and evolution of filamentous bacteria capable of sulfide oxidation via long distance electron transfer.</title>
        <authorList>
            <person name="Thorup C."/>
            <person name="Bjerg J.T."/>
            <person name="Schreiber L."/>
            <person name="Nielsen L.P."/>
            <person name="Kjeldsen K.U."/>
            <person name="Boesen T."/>
            <person name="Boggild A."/>
            <person name="Meysman F."/>
            <person name="Geelhoed J."/>
            <person name="Schramm A."/>
        </authorList>
    </citation>
    <scope>NUCLEOTIDE SEQUENCE [LARGE SCALE GENOMIC DNA]</scope>
    <source>
        <strain evidence="6">GS</strain>
    </source>
</reference>
<accession>A0A521G4S3</accession>
<evidence type="ECO:0000256" key="1">
    <source>
        <dbReference type="ARBA" id="ARBA00009254"/>
    </source>
</evidence>
<dbReference type="Proteomes" id="UP000316238">
    <property type="component" value="Unassembled WGS sequence"/>
</dbReference>
<proteinExistence type="inferred from homology"/>
<evidence type="ECO:0000313" key="6">
    <source>
        <dbReference type="EMBL" id="TAA76029.1"/>
    </source>
</evidence>
<dbReference type="Gene3D" id="1.10.287.310">
    <property type="match status" value="1"/>
</dbReference>
<dbReference type="GO" id="GO:0006412">
    <property type="term" value="P:translation"/>
    <property type="evidence" value="ECO:0007669"/>
    <property type="project" value="UniProtKB-UniRule"/>
</dbReference>
<dbReference type="EMBL" id="NQJD01000002">
    <property type="protein sequence ID" value="TAA76029.1"/>
    <property type="molecule type" value="Genomic_DNA"/>
</dbReference>
<organism evidence="6 7">
    <name type="scientific">Candidatus Electronema aureum</name>
    <dbReference type="NCBI Taxonomy" id="2005002"/>
    <lineage>
        <taxon>Bacteria</taxon>
        <taxon>Pseudomonadati</taxon>
        <taxon>Thermodesulfobacteriota</taxon>
        <taxon>Desulfobulbia</taxon>
        <taxon>Desulfobulbales</taxon>
        <taxon>Desulfobulbaceae</taxon>
        <taxon>Candidatus Electronema</taxon>
    </lineage>
</organism>
<evidence type="ECO:0000256" key="5">
    <source>
        <dbReference type="HAMAP-Rule" id="MF_00374"/>
    </source>
</evidence>
<dbReference type="PANTHER" id="PTHR10916:SF0">
    <property type="entry name" value="LARGE RIBOSOMAL SUBUNIT PROTEIN UL29C"/>
    <property type="match status" value="1"/>
</dbReference>
<dbReference type="InterPro" id="IPR050063">
    <property type="entry name" value="Ribosomal_protein_uL29"/>
</dbReference>
<evidence type="ECO:0000256" key="3">
    <source>
        <dbReference type="ARBA" id="ARBA00023274"/>
    </source>
</evidence>
<gene>
    <name evidence="5" type="primary">rpmC</name>
    <name evidence="6" type="ORF">CDV28_102157</name>
</gene>
<protein>
    <recommendedName>
        <fullName evidence="4 5">Large ribosomal subunit protein uL29</fullName>
    </recommendedName>
</protein>
<dbReference type="CDD" id="cd00427">
    <property type="entry name" value="Ribosomal_L29_HIP"/>
    <property type="match status" value="1"/>
</dbReference>
<dbReference type="InterPro" id="IPR018254">
    <property type="entry name" value="Ribosomal_uL29_CS"/>
</dbReference>
<dbReference type="PANTHER" id="PTHR10916">
    <property type="entry name" value="60S RIBOSOMAL PROTEIN L35/50S RIBOSOMAL PROTEIN L29"/>
    <property type="match status" value="1"/>
</dbReference>
<dbReference type="PROSITE" id="PS00579">
    <property type="entry name" value="RIBOSOMAL_L29"/>
    <property type="match status" value="1"/>
</dbReference>
<keyword evidence="7" id="KW-1185">Reference proteome</keyword>
<sequence length="63" mass="7608">MKTKTSELRQMNGEELRKQETELREELFKLKFQHGIRKLENPSRLRQLRKNIARVQTVLTEQA</sequence>
<name>A0A521G4S3_9BACT</name>
<dbReference type="NCBIfam" id="TIGR00012">
    <property type="entry name" value="L29"/>
    <property type="match status" value="1"/>
</dbReference>
<evidence type="ECO:0000313" key="7">
    <source>
        <dbReference type="Proteomes" id="UP000316238"/>
    </source>
</evidence>
<dbReference type="FunFam" id="1.10.287.310:FF:000001">
    <property type="entry name" value="50S ribosomal protein L29"/>
    <property type="match status" value="1"/>
</dbReference>
<comment type="similarity">
    <text evidence="1 5">Belongs to the universal ribosomal protein uL29 family.</text>
</comment>
<dbReference type="InterPro" id="IPR036049">
    <property type="entry name" value="Ribosomal_uL29_sf"/>
</dbReference>
<dbReference type="Pfam" id="PF00831">
    <property type="entry name" value="Ribosomal_L29"/>
    <property type="match status" value="1"/>
</dbReference>
<evidence type="ECO:0000256" key="4">
    <source>
        <dbReference type="ARBA" id="ARBA00035204"/>
    </source>
</evidence>
<dbReference type="HAMAP" id="MF_00374">
    <property type="entry name" value="Ribosomal_uL29"/>
    <property type="match status" value="1"/>
</dbReference>
<comment type="caution">
    <text evidence="6">The sequence shown here is derived from an EMBL/GenBank/DDBJ whole genome shotgun (WGS) entry which is preliminary data.</text>
</comment>
<keyword evidence="3 5" id="KW-0687">Ribonucleoprotein</keyword>
<dbReference type="SUPFAM" id="SSF46561">
    <property type="entry name" value="Ribosomal protein L29 (L29p)"/>
    <property type="match status" value="1"/>
</dbReference>
<dbReference type="InterPro" id="IPR001854">
    <property type="entry name" value="Ribosomal_uL29"/>
</dbReference>
<dbReference type="AlphaFoldDB" id="A0A521G4S3"/>
<keyword evidence="2 5" id="KW-0689">Ribosomal protein</keyword>
<evidence type="ECO:0000256" key="2">
    <source>
        <dbReference type="ARBA" id="ARBA00022980"/>
    </source>
</evidence>